<dbReference type="RefSeq" id="WP_186961871.1">
    <property type="nucleotide sequence ID" value="NZ_JACOOI010000055.1"/>
</dbReference>
<keyword evidence="2" id="KW-1185">Reference proteome</keyword>
<protein>
    <recommendedName>
        <fullName evidence="3">Fimbrillin family protein</fullName>
    </recommendedName>
</protein>
<evidence type="ECO:0008006" key="3">
    <source>
        <dbReference type="Google" id="ProtNLM"/>
    </source>
</evidence>
<dbReference type="Proteomes" id="UP000644010">
    <property type="component" value="Unassembled WGS sequence"/>
</dbReference>
<reference evidence="1 2" key="1">
    <citation type="submission" date="2020-08" db="EMBL/GenBank/DDBJ databases">
        <title>Genome public.</title>
        <authorList>
            <person name="Liu C."/>
            <person name="Sun Q."/>
        </authorList>
    </citation>
    <scope>NUCLEOTIDE SEQUENCE [LARGE SCALE GENOMIC DNA]</scope>
    <source>
        <strain evidence="1 2">BX2</strain>
    </source>
</reference>
<evidence type="ECO:0000313" key="1">
    <source>
        <dbReference type="EMBL" id="MBC5646397.1"/>
    </source>
</evidence>
<evidence type="ECO:0000313" key="2">
    <source>
        <dbReference type="Proteomes" id="UP000644010"/>
    </source>
</evidence>
<dbReference type="EMBL" id="JACOOI010000055">
    <property type="protein sequence ID" value="MBC5646397.1"/>
    <property type="molecule type" value="Genomic_DNA"/>
</dbReference>
<comment type="caution">
    <text evidence="1">The sequence shown here is derived from an EMBL/GenBank/DDBJ whole genome shotgun (WGS) entry which is preliminary data.</text>
</comment>
<organism evidence="1 2">
    <name type="scientific">Parabacteroides segnis</name>
    <dbReference type="NCBI Taxonomy" id="2763058"/>
    <lineage>
        <taxon>Bacteria</taxon>
        <taxon>Pseudomonadati</taxon>
        <taxon>Bacteroidota</taxon>
        <taxon>Bacteroidia</taxon>
        <taxon>Bacteroidales</taxon>
        <taxon>Tannerellaceae</taxon>
        <taxon>Parabacteroides</taxon>
    </lineage>
</organism>
<accession>A0ABR7E9F1</accession>
<name>A0ABR7E9F1_9BACT</name>
<proteinExistence type="predicted"/>
<dbReference type="PROSITE" id="PS51257">
    <property type="entry name" value="PROKAR_LIPOPROTEIN"/>
    <property type="match status" value="1"/>
</dbReference>
<gene>
    <name evidence="1" type="ORF">H8S77_26390</name>
</gene>
<sequence>MKRINTTQRSPGVQIAVLLFLLSSCTSGEQEEWKGRPLEITAEIAAPVTRADAHDSDYDKQTFVAGDQINIYSGAYANGSPTVYTYSNSKWLPAGGGDGITMTTDNGTYTASYPTTFSGIKADQTTPTAFWESNQLTSSEIPAKGNRVNFVFAPAAAKITVNVEYSAATTGTRITLEGDKLQTTSETGETITLLPVIASGTNHTYIGIVRANTSATYKITVYTTADASKGKYHEVTEFRLEAAHNYIYNFTSTNKLILNSVNVTSFGDAVSGGDLNAT</sequence>